<keyword evidence="3" id="KW-1185">Reference proteome</keyword>
<accession>A0A371GUY0</accession>
<sequence>MQTKEIYLLSQTDFLSIGENAHPRYYMLMTYCLVAVTWAYCMKPRISNKEFRDERSWGSFFYVRYSYTKRSFSRHPKVVIRELYQ</sequence>
<evidence type="ECO:0000313" key="2">
    <source>
        <dbReference type="EMBL" id="RDX94344.1"/>
    </source>
</evidence>
<evidence type="ECO:0000313" key="3">
    <source>
        <dbReference type="Proteomes" id="UP000257109"/>
    </source>
</evidence>
<evidence type="ECO:0000256" key="1">
    <source>
        <dbReference type="SAM" id="Phobius"/>
    </source>
</evidence>
<name>A0A371GUY0_MUCPR</name>
<dbReference type="EMBL" id="QJKJ01004391">
    <property type="protein sequence ID" value="RDX94344.1"/>
    <property type="molecule type" value="Genomic_DNA"/>
</dbReference>
<reference evidence="2" key="1">
    <citation type="submission" date="2018-05" db="EMBL/GenBank/DDBJ databases">
        <title>Draft genome of Mucuna pruriens seed.</title>
        <authorList>
            <person name="Nnadi N.E."/>
            <person name="Vos R."/>
            <person name="Hasami M.H."/>
            <person name="Devisetty U.K."/>
            <person name="Aguiy J.C."/>
        </authorList>
    </citation>
    <scope>NUCLEOTIDE SEQUENCE [LARGE SCALE GENOMIC DNA]</scope>
    <source>
        <strain evidence="2">JCA_2017</strain>
    </source>
</reference>
<feature type="transmembrane region" description="Helical" evidence="1">
    <location>
        <begin position="25"/>
        <end position="42"/>
    </location>
</feature>
<proteinExistence type="predicted"/>
<dbReference type="Proteomes" id="UP000257109">
    <property type="component" value="Unassembled WGS sequence"/>
</dbReference>
<feature type="non-terminal residue" evidence="2">
    <location>
        <position position="1"/>
    </location>
</feature>
<keyword evidence="1" id="KW-1133">Transmembrane helix</keyword>
<organism evidence="2 3">
    <name type="scientific">Mucuna pruriens</name>
    <name type="common">Velvet bean</name>
    <name type="synonym">Dolichos pruriens</name>
    <dbReference type="NCBI Taxonomy" id="157652"/>
    <lineage>
        <taxon>Eukaryota</taxon>
        <taxon>Viridiplantae</taxon>
        <taxon>Streptophyta</taxon>
        <taxon>Embryophyta</taxon>
        <taxon>Tracheophyta</taxon>
        <taxon>Spermatophyta</taxon>
        <taxon>Magnoliopsida</taxon>
        <taxon>eudicotyledons</taxon>
        <taxon>Gunneridae</taxon>
        <taxon>Pentapetalae</taxon>
        <taxon>rosids</taxon>
        <taxon>fabids</taxon>
        <taxon>Fabales</taxon>
        <taxon>Fabaceae</taxon>
        <taxon>Papilionoideae</taxon>
        <taxon>50 kb inversion clade</taxon>
        <taxon>NPAAA clade</taxon>
        <taxon>indigoferoid/millettioid clade</taxon>
        <taxon>Phaseoleae</taxon>
        <taxon>Mucuna</taxon>
    </lineage>
</organism>
<dbReference type="AlphaFoldDB" id="A0A371GUY0"/>
<keyword evidence="1" id="KW-0472">Membrane</keyword>
<comment type="caution">
    <text evidence="2">The sequence shown here is derived from an EMBL/GenBank/DDBJ whole genome shotgun (WGS) entry which is preliminary data.</text>
</comment>
<keyword evidence="1" id="KW-0812">Transmembrane</keyword>
<protein>
    <submittedName>
        <fullName evidence="2">Uncharacterized protein</fullName>
    </submittedName>
</protein>
<gene>
    <name evidence="2" type="ORF">CR513_23282</name>
</gene>